<keyword evidence="2" id="KW-1185">Reference proteome</keyword>
<gene>
    <name evidence="1" type="ORF">LSAA_1386</name>
</gene>
<evidence type="ECO:0000313" key="1">
    <source>
        <dbReference type="EMBL" id="CAF2764092.1"/>
    </source>
</evidence>
<organism evidence="1 2">
    <name type="scientific">Lepeophtheirus salmonis</name>
    <name type="common">Salmon louse</name>
    <name type="synonym">Caligus salmonis</name>
    <dbReference type="NCBI Taxonomy" id="72036"/>
    <lineage>
        <taxon>Eukaryota</taxon>
        <taxon>Metazoa</taxon>
        <taxon>Ecdysozoa</taxon>
        <taxon>Arthropoda</taxon>
        <taxon>Crustacea</taxon>
        <taxon>Multicrustacea</taxon>
        <taxon>Hexanauplia</taxon>
        <taxon>Copepoda</taxon>
        <taxon>Siphonostomatoida</taxon>
        <taxon>Caligidae</taxon>
        <taxon>Lepeophtheirus</taxon>
    </lineage>
</organism>
<name>A0A7R8CF88_LEPSM</name>
<reference evidence="1" key="1">
    <citation type="submission" date="2021-02" db="EMBL/GenBank/DDBJ databases">
        <authorList>
            <person name="Bekaert M."/>
        </authorList>
    </citation>
    <scope>NUCLEOTIDE SEQUENCE</scope>
    <source>
        <strain evidence="1">IoA-00</strain>
    </source>
</reference>
<dbReference type="AlphaFoldDB" id="A0A7R8CF88"/>
<sequence length="116" mass="13014">MRLSVLLFACLCITLVHCQKNTKIVPQVKTTKGVVTTTPIVTTTTAALQDALIAIVAAHGIDIAVEIRGYEVFVQKHVEFVRQLLPAKTKSRFCFSPRFCFSFFYRRACRRTCGVC</sequence>
<dbReference type="EMBL" id="HG994580">
    <property type="protein sequence ID" value="CAF2764092.1"/>
    <property type="molecule type" value="Genomic_DNA"/>
</dbReference>
<protein>
    <submittedName>
        <fullName evidence="1">(salmon louse) hypothetical protein</fullName>
    </submittedName>
</protein>
<accession>A0A7R8CF88</accession>
<evidence type="ECO:0000313" key="2">
    <source>
        <dbReference type="Proteomes" id="UP000675881"/>
    </source>
</evidence>
<proteinExistence type="predicted"/>
<dbReference type="Proteomes" id="UP000675881">
    <property type="component" value="Chromosome 1"/>
</dbReference>